<proteinExistence type="predicted"/>
<gene>
    <name evidence="2" type="ORF">RIF25_09690</name>
</gene>
<evidence type="ECO:0000313" key="2">
    <source>
        <dbReference type="EMBL" id="MDS3861076.1"/>
    </source>
</evidence>
<dbReference type="AlphaFoldDB" id="A0AAE4FS21"/>
<reference evidence="3" key="1">
    <citation type="submission" date="2023-07" db="EMBL/GenBank/DDBJ databases">
        <authorList>
            <person name="Luz R."/>
            <person name="Cordeiro R."/>
            <person name="Fonseca A."/>
            <person name="Goncalves V."/>
        </authorList>
    </citation>
    <scope>NUCLEOTIDE SEQUENCE [LARGE SCALE GENOMIC DNA]</scope>
    <source>
        <strain evidence="3">BACA0444</strain>
    </source>
</reference>
<dbReference type="EMBL" id="JAVMIP010000008">
    <property type="protein sequence ID" value="MDS3861076.1"/>
    <property type="molecule type" value="Genomic_DNA"/>
</dbReference>
<feature type="domain" description="tRNA nuclease CdiA C-terminal" evidence="1">
    <location>
        <begin position="86"/>
        <end position="168"/>
    </location>
</feature>
<dbReference type="Proteomes" id="UP001268256">
    <property type="component" value="Unassembled WGS sequence"/>
</dbReference>
<evidence type="ECO:0000259" key="1">
    <source>
        <dbReference type="Pfam" id="PF18451"/>
    </source>
</evidence>
<keyword evidence="3" id="KW-1185">Reference proteome</keyword>
<comment type="caution">
    <text evidence="2">The sequence shown here is derived from an EMBL/GenBank/DDBJ whole genome shotgun (WGS) entry which is preliminary data.</text>
</comment>
<sequence>MAEVQSQLSKTAVNPIAQNRIAYKAAGPEYERHYFDEQTGGYVLIHEGHNRSDDFASELFISEVFAKQGQVVELVDESRKEQYVRRFDALVDGENWEFKVLTTKAKNVRGAFQQGLIKGRSQAPRIAYYINRDAAIRDLNFGLKQAIYIDREDQKIQRVALVFRDGSINQRSRGEIDAGQYF</sequence>
<organism evidence="2 3">
    <name type="scientific">Pseudocalidococcus azoricus BACA0444</name>
    <dbReference type="NCBI Taxonomy" id="2918990"/>
    <lineage>
        <taxon>Bacteria</taxon>
        <taxon>Bacillati</taxon>
        <taxon>Cyanobacteriota</taxon>
        <taxon>Cyanophyceae</taxon>
        <taxon>Acaryochloridales</taxon>
        <taxon>Thermosynechococcaceae</taxon>
        <taxon>Pseudocalidococcus</taxon>
        <taxon>Pseudocalidococcus azoricus</taxon>
    </lineage>
</organism>
<name>A0AAE4FS21_9CYAN</name>
<protein>
    <recommendedName>
        <fullName evidence="1">tRNA nuclease CdiA C-terminal domain-containing protein</fullName>
    </recommendedName>
</protein>
<dbReference type="InterPro" id="IPR040559">
    <property type="entry name" value="CdiA_C"/>
</dbReference>
<dbReference type="Pfam" id="PF18451">
    <property type="entry name" value="CdiA_C"/>
    <property type="match status" value="1"/>
</dbReference>
<dbReference type="RefSeq" id="WP_322878331.1">
    <property type="nucleotide sequence ID" value="NZ_JAVMIP010000008.1"/>
</dbReference>
<evidence type="ECO:0000313" key="3">
    <source>
        <dbReference type="Proteomes" id="UP001268256"/>
    </source>
</evidence>
<accession>A0AAE4FS21</accession>